<keyword evidence="4" id="KW-1185">Reference proteome</keyword>
<feature type="transmembrane region" description="Helical" evidence="2">
    <location>
        <begin position="213"/>
        <end position="238"/>
    </location>
</feature>
<dbReference type="PANTHER" id="PTHR23526:SF2">
    <property type="entry name" value="MAJOR FACILITATOR SUPERFAMILY (MFS) PROFILE DOMAIN-CONTAINING PROTEIN"/>
    <property type="match status" value="1"/>
</dbReference>
<dbReference type="Pfam" id="PF07690">
    <property type="entry name" value="MFS_1"/>
    <property type="match status" value="1"/>
</dbReference>
<feature type="transmembrane region" description="Helical" evidence="2">
    <location>
        <begin position="280"/>
        <end position="309"/>
    </location>
</feature>
<dbReference type="InterPro" id="IPR036259">
    <property type="entry name" value="MFS_trans_sf"/>
</dbReference>
<gene>
    <name evidence="3" type="ORF">DWY25_03405</name>
</gene>
<name>A0A412G531_9FIRM</name>
<sequence length="409" mass="44782">MRKQKFTRDETTTILIACLFNLANAMSAVFMNVYLYAYTGSLIVMSVYTIVRIGLFPLFFTLGGKWAQKHSFAGPLATGLVFIMLSLLFVLAAQDQFAVHPELVYGVAALTGIGEGLFWLSLNSLNQIVSSPQSRSRFLSSVGICNNIAAIAAPLISTMIIDLAASDTAGYVEIFKIVLVIYAGIALISLRVKARSAPQPFSVLKRMKLDDPQWRYCMITTFFYGMHNSLSLTLAGLLVYNATQGSGSTYGKLLAFFALISIVAFALVSRVMHRRNRMTFYRIGAVLIASSAVVLVLCPTLGGAVYYGVVNALSTPMYANPYQIIVMNAIADYAAQENIVGRVIVRETYQSIGRCLGMAAIVLCSWILPETLYLPVAVIFCSCFPIAMAVYATIYHCRRDQLNAQGLVK</sequence>
<comment type="caution">
    <text evidence="3">The sequence shown here is derived from an EMBL/GenBank/DDBJ whole genome shotgun (WGS) entry which is preliminary data.</text>
</comment>
<evidence type="ECO:0000313" key="4">
    <source>
        <dbReference type="Proteomes" id="UP000284178"/>
    </source>
</evidence>
<dbReference type="Gene3D" id="1.20.1250.20">
    <property type="entry name" value="MFS general substrate transporter like domains"/>
    <property type="match status" value="2"/>
</dbReference>
<feature type="transmembrane region" description="Helical" evidence="2">
    <location>
        <begin position="72"/>
        <end position="91"/>
    </location>
</feature>
<feature type="transmembrane region" description="Helical" evidence="2">
    <location>
        <begin position="143"/>
        <end position="165"/>
    </location>
</feature>
<keyword evidence="2" id="KW-1133">Transmembrane helix</keyword>
<dbReference type="PANTHER" id="PTHR23526">
    <property type="entry name" value="INTEGRAL MEMBRANE TRANSPORT PROTEIN-RELATED"/>
    <property type="match status" value="1"/>
</dbReference>
<dbReference type="EMBL" id="QRUP01000003">
    <property type="protein sequence ID" value="RGR75792.1"/>
    <property type="molecule type" value="Genomic_DNA"/>
</dbReference>
<dbReference type="InterPro" id="IPR011701">
    <property type="entry name" value="MFS"/>
</dbReference>
<evidence type="ECO:0000256" key="1">
    <source>
        <dbReference type="ARBA" id="ARBA00004651"/>
    </source>
</evidence>
<protein>
    <submittedName>
        <fullName evidence="3">MFS transporter</fullName>
    </submittedName>
</protein>
<evidence type="ECO:0000313" key="3">
    <source>
        <dbReference type="EMBL" id="RGR75792.1"/>
    </source>
</evidence>
<feature type="transmembrane region" description="Helical" evidence="2">
    <location>
        <begin position="171"/>
        <end position="192"/>
    </location>
</feature>
<dbReference type="AlphaFoldDB" id="A0A412G531"/>
<organism evidence="3 4">
    <name type="scientific">Holdemania filiformis</name>
    <dbReference type="NCBI Taxonomy" id="61171"/>
    <lineage>
        <taxon>Bacteria</taxon>
        <taxon>Bacillati</taxon>
        <taxon>Bacillota</taxon>
        <taxon>Erysipelotrichia</taxon>
        <taxon>Erysipelotrichales</taxon>
        <taxon>Erysipelotrichaceae</taxon>
        <taxon>Holdemania</taxon>
    </lineage>
</organism>
<dbReference type="RefSeq" id="WP_117893679.1">
    <property type="nucleotide sequence ID" value="NZ_CABJCV010000003.1"/>
</dbReference>
<dbReference type="GeneID" id="83014453"/>
<feature type="transmembrane region" description="Helical" evidence="2">
    <location>
        <begin position="35"/>
        <end position="60"/>
    </location>
</feature>
<evidence type="ECO:0000256" key="2">
    <source>
        <dbReference type="SAM" id="Phobius"/>
    </source>
</evidence>
<dbReference type="Proteomes" id="UP000284178">
    <property type="component" value="Unassembled WGS sequence"/>
</dbReference>
<keyword evidence="2" id="KW-0472">Membrane</keyword>
<feature type="transmembrane region" description="Helical" evidence="2">
    <location>
        <begin position="374"/>
        <end position="394"/>
    </location>
</feature>
<accession>A0A412G531</accession>
<dbReference type="GO" id="GO:0022857">
    <property type="term" value="F:transmembrane transporter activity"/>
    <property type="evidence" value="ECO:0007669"/>
    <property type="project" value="InterPro"/>
</dbReference>
<feature type="transmembrane region" description="Helical" evidence="2">
    <location>
        <begin position="250"/>
        <end position="268"/>
    </location>
</feature>
<reference evidence="3 4" key="1">
    <citation type="submission" date="2018-08" db="EMBL/GenBank/DDBJ databases">
        <title>A genome reference for cultivated species of the human gut microbiota.</title>
        <authorList>
            <person name="Zou Y."/>
            <person name="Xue W."/>
            <person name="Luo G."/>
        </authorList>
    </citation>
    <scope>NUCLEOTIDE SEQUENCE [LARGE SCALE GENOMIC DNA]</scope>
    <source>
        <strain evidence="3 4">AF24-29</strain>
    </source>
</reference>
<proteinExistence type="predicted"/>
<dbReference type="GO" id="GO:0005886">
    <property type="term" value="C:plasma membrane"/>
    <property type="evidence" value="ECO:0007669"/>
    <property type="project" value="UniProtKB-SubCell"/>
</dbReference>
<dbReference type="InterPro" id="IPR052528">
    <property type="entry name" value="Sugar_transport-like"/>
</dbReference>
<feature type="transmembrane region" description="Helical" evidence="2">
    <location>
        <begin position="103"/>
        <end position="122"/>
    </location>
</feature>
<comment type="subcellular location">
    <subcellularLocation>
        <location evidence="1">Cell membrane</location>
        <topology evidence="1">Multi-pass membrane protein</topology>
    </subcellularLocation>
</comment>
<keyword evidence="2" id="KW-0812">Transmembrane</keyword>
<dbReference type="SUPFAM" id="SSF103473">
    <property type="entry name" value="MFS general substrate transporter"/>
    <property type="match status" value="1"/>
</dbReference>